<protein>
    <recommendedName>
        <fullName evidence="1">Tyrosine specific protein phosphatases domain-containing protein</fullName>
    </recommendedName>
</protein>
<gene>
    <name evidence="2" type="ORF">Forpi1262_v002528</name>
</gene>
<dbReference type="PROSITE" id="PS00383">
    <property type="entry name" value="TYR_PHOSPHATASE_1"/>
    <property type="match status" value="1"/>
</dbReference>
<dbReference type="AlphaFoldDB" id="A0A8J5Q9N5"/>
<dbReference type="Proteomes" id="UP000693942">
    <property type="component" value="Unassembled WGS sequence"/>
</dbReference>
<accession>A0A8J5Q9N5</accession>
<sequence length="369" mass="41652">MGTPSPWELNTVEILQIQLSPGIPCLVTVINSEWLIFSYLSFLLSLHYVATLRNDHSAFSVLKLRSTLLVAFLVSWQTIMTSSVGLENVLNFRDVGKTVNDFLGTRRIREGLFYRSARPDNATLSDRQLIRDELGIKTVIDLRTKTEHLNQAQRRKEQSNIPALVKSNKALAGPLQISGLDYRQVKITGRPFELFLLSQLSWWDFFRVVFLFVCGYRTEAINILGQQVMIPRGLVGLGLDTIDQSTREIREALSLYANQAALPSIVHCTQGKDRTGLICALVLMILDVPVSAIEYDYALSDEALIPEREQRLVEIREIGLTDEWLHTADDMIVGVQKHLDDKYGGLNAYLDGIGFGADKRAKIRDLLLY</sequence>
<reference evidence="2" key="1">
    <citation type="submission" date="2021-04" db="EMBL/GenBank/DDBJ databases">
        <title>First draft genome resource for Brassicaceae pathogens Fusarium oxysporum f. sp. raphani and Fusarium oxysporum f. sp. rapae.</title>
        <authorList>
            <person name="Asai S."/>
        </authorList>
    </citation>
    <scope>NUCLEOTIDE SEQUENCE</scope>
    <source>
        <strain evidence="2">Tf1262</strain>
    </source>
</reference>
<dbReference type="InterPro" id="IPR026893">
    <property type="entry name" value="Tyr/Ser_Pase_IphP-type"/>
</dbReference>
<evidence type="ECO:0000313" key="2">
    <source>
        <dbReference type="EMBL" id="KAG7435819.1"/>
    </source>
</evidence>
<dbReference type="Pfam" id="PF13350">
    <property type="entry name" value="Y_phosphatase3"/>
    <property type="match status" value="1"/>
</dbReference>
<proteinExistence type="predicted"/>
<dbReference type="InterPro" id="IPR016130">
    <property type="entry name" value="Tyr_Pase_AS"/>
</dbReference>
<dbReference type="EMBL" id="JAELUR010000002">
    <property type="protein sequence ID" value="KAG7435819.1"/>
    <property type="molecule type" value="Genomic_DNA"/>
</dbReference>
<name>A0A8J5Q9N5_FUSOX</name>
<dbReference type="PROSITE" id="PS50056">
    <property type="entry name" value="TYR_PHOSPHATASE_2"/>
    <property type="match status" value="1"/>
</dbReference>
<dbReference type="PANTHER" id="PTHR31126">
    <property type="entry name" value="TYROSINE-PROTEIN PHOSPHATASE"/>
    <property type="match status" value="1"/>
</dbReference>
<dbReference type="InterPro" id="IPR000387">
    <property type="entry name" value="Tyr_Pase_dom"/>
</dbReference>
<evidence type="ECO:0000259" key="1">
    <source>
        <dbReference type="PROSITE" id="PS50056"/>
    </source>
</evidence>
<dbReference type="GO" id="GO:0004721">
    <property type="term" value="F:phosphoprotein phosphatase activity"/>
    <property type="evidence" value="ECO:0007669"/>
    <property type="project" value="InterPro"/>
</dbReference>
<dbReference type="PANTHER" id="PTHR31126:SF10">
    <property type="entry name" value="PROTEIN PHOSPHATASE, PUTATIVE (AFU_ORTHOLOGUE AFUA_6G06650)-RELATED"/>
    <property type="match status" value="1"/>
</dbReference>
<evidence type="ECO:0000313" key="3">
    <source>
        <dbReference type="Proteomes" id="UP000693942"/>
    </source>
</evidence>
<comment type="caution">
    <text evidence="2">The sequence shown here is derived from an EMBL/GenBank/DDBJ whole genome shotgun (WGS) entry which is preliminary data.</text>
</comment>
<organism evidence="2 3">
    <name type="scientific">Fusarium oxysporum f. sp. raphani</name>
    <dbReference type="NCBI Taxonomy" id="96318"/>
    <lineage>
        <taxon>Eukaryota</taxon>
        <taxon>Fungi</taxon>
        <taxon>Dikarya</taxon>
        <taxon>Ascomycota</taxon>
        <taxon>Pezizomycotina</taxon>
        <taxon>Sordariomycetes</taxon>
        <taxon>Hypocreomycetidae</taxon>
        <taxon>Hypocreales</taxon>
        <taxon>Nectriaceae</taxon>
        <taxon>Fusarium</taxon>
        <taxon>Fusarium oxysporum species complex</taxon>
    </lineage>
</organism>
<feature type="domain" description="Tyrosine specific protein phosphatases" evidence="1">
    <location>
        <begin position="243"/>
        <end position="312"/>
    </location>
</feature>